<comment type="similarity">
    <text evidence="1">Belongs to the ATP-dependent AMP-binding enzyme family.</text>
</comment>
<dbReference type="InterPro" id="IPR000873">
    <property type="entry name" value="AMP-dep_synth/lig_dom"/>
</dbReference>
<dbReference type="Pfam" id="PF13193">
    <property type="entry name" value="AMP-binding_C"/>
    <property type="match status" value="1"/>
</dbReference>
<evidence type="ECO:0000256" key="1">
    <source>
        <dbReference type="ARBA" id="ARBA00006432"/>
    </source>
</evidence>
<dbReference type="InterPro" id="IPR045851">
    <property type="entry name" value="AMP-bd_C_sf"/>
</dbReference>
<name>A0ABW1BER1_9ACTN</name>
<reference evidence="6" key="1">
    <citation type="journal article" date="2019" name="Int. J. Syst. Evol. Microbiol.">
        <title>The Global Catalogue of Microorganisms (GCM) 10K type strain sequencing project: providing services to taxonomists for standard genome sequencing and annotation.</title>
        <authorList>
            <consortium name="The Broad Institute Genomics Platform"/>
            <consortium name="The Broad Institute Genome Sequencing Center for Infectious Disease"/>
            <person name="Wu L."/>
            <person name="Ma J."/>
        </authorList>
    </citation>
    <scope>NUCLEOTIDE SEQUENCE [LARGE SCALE GENOMIC DNA]</scope>
    <source>
        <strain evidence="6">JCM 9918</strain>
    </source>
</reference>
<evidence type="ECO:0000313" key="5">
    <source>
        <dbReference type="EMBL" id="MFC5811678.1"/>
    </source>
</evidence>
<dbReference type="PANTHER" id="PTHR43201">
    <property type="entry name" value="ACYL-COA SYNTHETASE"/>
    <property type="match status" value="1"/>
</dbReference>
<keyword evidence="6" id="KW-1185">Reference proteome</keyword>
<evidence type="ECO:0000256" key="2">
    <source>
        <dbReference type="ARBA" id="ARBA00022598"/>
    </source>
</evidence>
<evidence type="ECO:0000259" key="4">
    <source>
        <dbReference type="Pfam" id="PF13193"/>
    </source>
</evidence>
<comment type="caution">
    <text evidence="5">The sequence shown here is derived from an EMBL/GenBank/DDBJ whole genome shotgun (WGS) entry which is preliminary data.</text>
</comment>
<proteinExistence type="inferred from homology"/>
<dbReference type="EMBL" id="JBHSNZ010000026">
    <property type="protein sequence ID" value="MFC5811678.1"/>
    <property type="molecule type" value="Genomic_DNA"/>
</dbReference>
<gene>
    <name evidence="5" type="ORF">ACFQGO_29940</name>
</gene>
<dbReference type="SUPFAM" id="SSF56801">
    <property type="entry name" value="Acetyl-CoA synthetase-like"/>
    <property type="match status" value="1"/>
</dbReference>
<evidence type="ECO:0000313" key="6">
    <source>
        <dbReference type="Proteomes" id="UP001596112"/>
    </source>
</evidence>
<dbReference type="Gene3D" id="3.40.50.12780">
    <property type="entry name" value="N-terminal domain of ligase-like"/>
    <property type="match status" value="1"/>
</dbReference>
<dbReference type="Pfam" id="PF00501">
    <property type="entry name" value="AMP-binding"/>
    <property type="match status" value="1"/>
</dbReference>
<keyword evidence="2" id="KW-0436">Ligase</keyword>
<dbReference type="Gene3D" id="3.30.300.30">
    <property type="match status" value="1"/>
</dbReference>
<organism evidence="5 6">
    <name type="scientific">Streptomyces heilongjiangensis</name>
    <dbReference type="NCBI Taxonomy" id="945052"/>
    <lineage>
        <taxon>Bacteria</taxon>
        <taxon>Bacillati</taxon>
        <taxon>Actinomycetota</taxon>
        <taxon>Actinomycetes</taxon>
        <taxon>Kitasatosporales</taxon>
        <taxon>Streptomycetaceae</taxon>
        <taxon>Streptomyces</taxon>
    </lineage>
</organism>
<feature type="domain" description="AMP-binding enzyme C-terminal" evidence="4">
    <location>
        <begin position="416"/>
        <end position="490"/>
    </location>
</feature>
<protein>
    <submittedName>
        <fullName evidence="5">Class I adenylate-forming enzyme family protein</fullName>
    </submittedName>
</protein>
<dbReference type="Proteomes" id="UP001596112">
    <property type="component" value="Unassembled WGS sequence"/>
</dbReference>
<dbReference type="InterPro" id="IPR042099">
    <property type="entry name" value="ANL_N_sf"/>
</dbReference>
<feature type="domain" description="AMP-dependent synthetase/ligase" evidence="3">
    <location>
        <begin position="22"/>
        <end position="366"/>
    </location>
</feature>
<dbReference type="InterPro" id="IPR020845">
    <property type="entry name" value="AMP-binding_CS"/>
</dbReference>
<dbReference type="PROSITE" id="PS00455">
    <property type="entry name" value="AMP_BINDING"/>
    <property type="match status" value="1"/>
</dbReference>
<evidence type="ECO:0000259" key="3">
    <source>
        <dbReference type="Pfam" id="PF00501"/>
    </source>
</evidence>
<sequence length="505" mass="53703">MISGDPWEFDDTARVDSLLVDACLRFGDAPALLGGGVEVSFEQFLTWARTIASMLTTTGTEPGTAVALLVGNRPGDIVAQLGLWLAGCTVVPLNRALPPTAIQRVLRRSGARRIVSAEGALPSTWADHHLSRMVCVHEGLRVVEVDGPAVPVTVRRDTALVAFSSGSTSEPKAIELSHAAFANKLLAIQSVLRFLPHQRALQVLQLNFTFGQWTSLLTLLTGGVLELLPAFSPGQVNTRLARGDVDRVAVVPTMLRMLLRRGEPGPVPDATGRAGVGPGLWIAGGEPLSVGLGRKVRQRFPGSSITDVYGLSETSTSDLILRAEDHAEGAGTIGTPSPGVSCRIDAPAGEAGEILIRTPFLMSGYLSSEEATRRAAPDGWFRTGDVGRIRPDGRVELVGREKTMISRGAVKVSPLEIESAYAGNPSWTDCLAVGVPDEILGERIHLLIAQQGAPPDPEELRRWGKAHLEPGKIPDSFHVVDHLPLGETGKVDRRAAAVLVRGTAA</sequence>
<dbReference type="InterPro" id="IPR025110">
    <property type="entry name" value="AMP-bd_C"/>
</dbReference>
<dbReference type="PANTHER" id="PTHR43201:SF5">
    <property type="entry name" value="MEDIUM-CHAIN ACYL-COA LIGASE ACSF2, MITOCHONDRIAL"/>
    <property type="match status" value="1"/>
</dbReference>
<accession>A0ABW1BER1</accession>
<dbReference type="RefSeq" id="WP_272171485.1">
    <property type="nucleotide sequence ID" value="NZ_JAQOSL010000031.1"/>
</dbReference>